<proteinExistence type="predicted"/>
<dbReference type="SMART" id="SM00717">
    <property type="entry name" value="SANT"/>
    <property type="match status" value="3"/>
</dbReference>
<dbReference type="InterPro" id="IPR050560">
    <property type="entry name" value="MYB_TF"/>
</dbReference>
<feature type="domain" description="Myb-like" evidence="1">
    <location>
        <begin position="59"/>
        <end position="109"/>
    </location>
</feature>
<dbReference type="GeneID" id="19897104"/>
<accession>M7P344</accession>
<dbReference type="InterPro" id="IPR001005">
    <property type="entry name" value="SANT/Myb"/>
</dbReference>
<dbReference type="Pfam" id="PF00249">
    <property type="entry name" value="Myb_DNA-binding"/>
    <property type="match status" value="2"/>
</dbReference>
<dbReference type="PROSITE" id="PS51294">
    <property type="entry name" value="HTH_MYB"/>
    <property type="match status" value="2"/>
</dbReference>
<feature type="domain" description="HTH myb-type" evidence="3">
    <location>
        <begin position="170"/>
        <end position="229"/>
    </location>
</feature>
<sequence length="299" mass="35449">MKFWTPPQVSKLQDSLQVYRLNKGLSGFISRNDSIWSEISSRIGKTAAQCYLKWKRSLNREIIKGPWTSSEKEIIEEAHKKYGSHWKKISMLVPGRTPEQIEIYFRENRRNHFKSNLRYSPYILDNIDHALSTGLYYMENGKISWTKLSKDRFPNIKPIQLRKAWLRNNTIGFKRRLWTPEDIERLVKAVEFVRSSNLSYQIWKAVAELVPGRTPASCKTKYRYLKFQRPASKIHHWTTVQYLRLINSAVTRQFRWVDVAIDIRQPEALCRTKFHDLLLEKGTISGNLAREAWFERKKT</sequence>
<dbReference type="HOGENOM" id="CLU_931032_0_0_1"/>
<dbReference type="InterPro" id="IPR009057">
    <property type="entry name" value="Homeodomain-like_sf"/>
</dbReference>
<dbReference type="GO" id="GO:0000981">
    <property type="term" value="F:DNA-binding transcription factor activity, RNA polymerase II-specific"/>
    <property type="evidence" value="ECO:0007669"/>
    <property type="project" value="TreeGrafter"/>
</dbReference>
<keyword evidence="5" id="KW-1185">Reference proteome</keyword>
<feature type="domain" description="Myb-like" evidence="1">
    <location>
        <begin position="170"/>
        <end position="226"/>
    </location>
</feature>
<name>M7P344_PNEMU</name>
<dbReference type="PANTHER" id="PTHR45614">
    <property type="entry name" value="MYB PROTEIN-RELATED"/>
    <property type="match status" value="1"/>
</dbReference>
<dbReference type="Gene3D" id="1.10.10.60">
    <property type="entry name" value="Homeodomain-like"/>
    <property type="match status" value="2"/>
</dbReference>
<dbReference type="CDD" id="cd00167">
    <property type="entry name" value="SANT"/>
    <property type="match status" value="2"/>
</dbReference>
<dbReference type="GO" id="GO:0000978">
    <property type="term" value="F:RNA polymerase II cis-regulatory region sequence-specific DNA binding"/>
    <property type="evidence" value="ECO:0007669"/>
    <property type="project" value="TreeGrafter"/>
</dbReference>
<dbReference type="PROSITE" id="PS51293">
    <property type="entry name" value="SANT"/>
    <property type="match status" value="1"/>
</dbReference>
<dbReference type="VEuPathDB" id="FungiDB:PNEG_03417"/>
<dbReference type="PROSITE" id="PS50090">
    <property type="entry name" value="MYB_LIKE"/>
    <property type="match status" value="3"/>
</dbReference>
<comment type="caution">
    <text evidence="4">The sequence shown here is derived from an EMBL/GenBank/DDBJ whole genome shotgun (WGS) entry which is preliminary data.</text>
</comment>
<evidence type="ECO:0000259" key="1">
    <source>
        <dbReference type="PROSITE" id="PS50090"/>
    </source>
</evidence>
<dbReference type="EMBL" id="AFWA02000017">
    <property type="protein sequence ID" value="EMR08250.1"/>
    <property type="molecule type" value="Genomic_DNA"/>
</dbReference>
<protein>
    <submittedName>
        <fullName evidence="4">Uncharacterized protein</fullName>
    </submittedName>
</protein>
<dbReference type="STRING" id="1069680.M7P344"/>
<dbReference type="InterPro" id="IPR017930">
    <property type="entry name" value="Myb_dom"/>
</dbReference>
<evidence type="ECO:0000259" key="3">
    <source>
        <dbReference type="PROSITE" id="PS51294"/>
    </source>
</evidence>
<reference evidence="5" key="1">
    <citation type="journal article" date="2016" name="Nat. Commun.">
        <title>Genome analysis of three Pneumocystis species reveals adaptation mechanisms to life exclusively in mammalian hosts.</title>
        <authorList>
            <person name="Ma L."/>
            <person name="Chen Z."/>
            <person name="Huang D.W."/>
            <person name="Kutty G."/>
            <person name="Ishihara M."/>
            <person name="Wang H."/>
            <person name="Abouelleil A."/>
            <person name="Bishop L."/>
            <person name="Davey E."/>
            <person name="Deng R."/>
            <person name="Deng X."/>
            <person name="Fan L."/>
            <person name="Fantoni G."/>
            <person name="Fitzgerald M."/>
            <person name="Gogineni E."/>
            <person name="Goldberg J.M."/>
            <person name="Handley G."/>
            <person name="Hu X."/>
            <person name="Huber C."/>
            <person name="Jiao X."/>
            <person name="Jones K."/>
            <person name="Levin J.Z."/>
            <person name="Liu Y."/>
            <person name="Macdonald P."/>
            <person name="Melnikov A."/>
            <person name="Raley C."/>
            <person name="Sassi M."/>
            <person name="Sherman B.T."/>
            <person name="Song X."/>
            <person name="Sykes S."/>
            <person name="Tran B."/>
            <person name="Walsh L."/>
            <person name="Xia Y."/>
            <person name="Yang J."/>
            <person name="Young S."/>
            <person name="Zeng Q."/>
            <person name="Zheng X."/>
            <person name="Stephens R."/>
            <person name="Nusbaum C."/>
            <person name="Birren B.W."/>
            <person name="Azadi P."/>
            <person name="Lempicki R.A."/>
            <person name="Cuomo C.A."/>
            <person name="Kovacs J.A."/>
        </authorList>
    </citation>
    <scope>NUCLEOTIDE SEQUENCE [LARGE SCALE GENOMIC DNA]</scope>
    <source>
        <strain evidence="5">B123</strain>
    </source>
</reference>
<dbReference type="OrthoDB" id="2143914at2759"/>
<dbReference type="AlphaFoldDB" id="M7P344"/>
<dbReference type="eggNOG" id="KOG0048">
    <property type="taxonomic scope" value="Eukaryota"/>
</dbReference>
<dbReference type="GO" id="GO:0005634">
    <property type="term" value="C:nucleus"/>
    <property type="evidence" value="ECO:0007669"/>
    <property type="project" value="TreeGrafter"/>
</dbReference>
<gene>
    <name evidence="4" type="ORF">PNEG_03417</name>
</gene>
<evidence type="ECO:0000313" key="5">
    <source>
        <dbReference type="Proteomes" id="UP000011958"/>
    </source>
</evidence>
<dbReference type="InterPro" id="IPR017884">
    <property type="entry name" value="SANT_dom"/>
</dbReference>
<dbReference type="RefSeq" id="XP_007875503.1">
    <property type="nucleotide sequence ID" value="XM_007877312.1"/>
</dbReference>
<evidence type="ECO:0000313" key="4">
    <source>
        <dbReference type="EMBL" id="EMR08250.1"/>
    </source>
</evidence>
<feature type="domain" description="Myb-like" evidence="1">
    <location>
        <begin position="1"/>
        <end position="58"/>
    </location>
</feature>
<feature type="domain" description="HTH myb-type" evidence="3">
    <location>
        <begin position="59"/>
        <end position="101"/>
    </location>
</feature>
<feature type="domain" description="SANT" evidence="2">
    <location>
        <begin position="62"/>
        <end position="113"/>
    </location>
</feature>
<organism evidence="4 5">
    <name type="scientific">Pneumocystis murina (strain B123)</name>
    <name type="common">Mouse pneumocystis pneumonia agent</name>
    <name type="synonym">Pneumocystis carinii f. sp. muris</name>
    <dbReference type="NCBI Taxonomy" id="1069680"/>
    <lineage>
        <taxon>Eukaryota</taxon>
        <taxon>Fungi</taxon>
        <taxon>Dikarya</taxon>
        <taxon>Ascomycota</taxon>
        <taxon>Taphrinomycotina</taxon>
        <taxon>Pneumocystomycetes</taxon>
        <taxon>Pneumocystaceae</taxon>
        <taxon>Pneumocystis</taxon>
    </lineage>
</organism>
<evidence type="ECO:0000259" key="2">
    <source>
        <dbReference type="PROSITE" id="PS51293"/>
    </source>
</evidence>
<dbReference type="Proteomes" id="UP000011958">
    <property type="component" value="Unassembled WGS sequence"/>
</dbReference>
<dbReference type="SUPFAM" id="SSF46689">
    <property type="entry name" value="Homeodomain-like"/>
    <property type="match status" value="2"/>
</dbReference>